<protein>
    <recommendedName>
        <fullName evidence="5">DUF3099 domain-containing protein</fullName>
    </recommendedName>
</protein>
<keyword evidence="2" id="KW-0812">Transmembrane</keyword>
<organism evidence="3 4">
    <name type="scientific">Microbacterium binotii</name>
    <dbReference type="NCBI Taxonomy" id="462710"/>
    <lineage>
        <taxon>Bacteria</taxon>
        <taxon>Bacillati</taxon>
        <taxon>Actinomycetota</taxon>
        <taxon>Actinomycetes</taxon>
        <taxon>Micrococcales</taxon>
        <taxon>Microbacteriaceae</taxon>
        <taxon>Microbacterium</taxon>
    </lineage>
</organism>
<feature type="compositionally biased region" description="Polar residues" evidence="1">
    <location>
        <begin position="94"/>
        <end position="105"/>
    </location>
</feature>
<dbReference type="EMBL" id="BAAARI010000011">
    <property type="protein sequence ID" value="GAA2576422.1"/>
    <property type="molecule type" value="Genomic_DNA"/>
</dbReference>
<feature type="region of interest" description="Disordered" evidence="1">
    <location>
        <begin position="1"/>
        <end position="21"/>
    </location>
</feature>
<proteinExistence type="predicted"/>
<keyword evidence="4" id="KW-1185">Reference proteome</keyword>
<accession>A0ABP6BLN2</accession>
<feature type="region of interest" description="Disordered" evidence="1">
    <location>
        <begin position="92"/>
        <end position="117"/>
    </location>
</feature>
<reference evidence="4" key="1">
    <citation type="journal article" date="2019" name="Int. J. Syst. Evol. Microbiol.">
        <title>The Global Catalogue of Microorganisms (GCM) 10K type strain sequencing project: providing services to taxonomists for standard genome sequencing and annotation.</title>
        <authorList>
            <consortium name="The Broad Institute Genomics Platform"/>
            <consortium name="The Broad Institute Genome Sequencing Center for Infectious Disease"/>
            <person name="Wu L."/>
            <person name="Ma J."/>
        </authorList>
    </citation>
    <scope>NUCLEOTIDE SEQUENCE [LARGE SCALE GENOMIC DNA]</scope>
    <source>
        <strain evidence="4">JCM 16365</strain>
    </source>
</reference>
<evidence type="ECO:0000256" key="2">
    <source>
        <dbReference type="SAM" id="Phobius"/>
    </source>
</evidence>
<feature type="transmembrane region" description="Helical" evidence="2">
    <location>
        <begin position="52"/>
        <end position="72"/>
    </location>
</feature>
<dbReference type="RefSeq" id="WP_344228191.1">
    <property type="nucleotide sequence ID" value="NZ_BAAARI010000011.1"/>
</dbReference>
<name>A0ABP6BLN2_9MICO</name>
<dbReference type="InterPro" id="IPR021449">
    <property type="entry name" value="DUF3099"/>
</dbReference>
<evidence type="ECO:0000256" key="1">
    <source>
        <dbReference type="SAM" id="MobiDB-lite"/>
    </source>
</evidence>
<feature type="transmembrane region" description="Helical" evidence="2">
    <location>
        <begin position="28"/>
        <end position="46"/>
    </location>
</feature>
<evidence type="ECO:0008006" key="5">
    <source>
        <dbReference type="Google" id="ProtNLM"/>
    </source>
</evidence>
<sequence>MKHPSPPQSATSLPHAPRDESSSRMLKYVIMMGVRVACFVAMILVTPYGWHTWLFAAGAVFLPYIAVVIANVGQESRAAPAETVTLPALDQRAEQPSPTPHTQVITIAETPPTPRDA</sequence>
<keyword evidence="2" id="KW-1133">Transmembrane helix</keyword>
<evidence type="ECO:0000313" key="3">
    <source>
        <dbReference type="EMBL" id="GAA2576422.1"/>
    </source>
</evidence>
<gene>
    <name evidence="3" type="ORF">GCM10009862_14620</name>
</gene>
<dbReference type="Pfam" id="PF11298">
    <property type="entry name" value="DUF3099"/>
    <property type="match status" value="1"/>
</dbReference>
<keyword evidence="2" id="KW-0472">Membrane</keyword>
<evidence type="ECO:0000313" key="4">
    <source>
        <dbReference type="Proteomes" id="UP001500274"/>
    </source>
</evidence>
<comment type="caution">
    <text evidence="3">The sequence shown here is derived from an EMBL/GenBank/DDBJ whole genome shotgun (WGS) entry which is preliminary data.</text>
</comment>
<dbReference type="Proteomes" id="UP001500274">
    <property type="component" value="Unassembled WGS sequence"/>
</dbReference>